<name>A0A6J5RUX0_9CAUD</name>
<protein>
    <submittedName>
        <fullName evidence="1">Uncharacterized protein</fullName>
    </submittedName>
</protein>
<gene>
    <name evidence="1" type="ORF">UFOVP1313_8</name>
</gene>
<sequence>MPRTFDLAIDVLGAKQTAAELKAAGLRMKDASPAFAAIVPVLEKGEEAHFKRLKGRYVRTGDTMRSLTGEGADGIRDIHNDGAGLTFGTHVWYAKFLTKSPRDPEDSQFKKKGKPGWSAVLVMTPKTRKTVNEILRAWIAGESTNPTTRVSGGFGTGGMGW</sequence>
<organism evidence="1">
    <name type="scientific">uncultured Caudovirales phage</name>
    <dbReference type="NCBI Taxonomy" id="2100421"/>
    <lineage>
        <taxon>Viruses</taxon>
        <taxon>Duplodnaviria</taxon>
        <taxon>Heunggongvirae</taxon>
        <taxon>Uroviricota</taxon>
        <taxon>Caudoviricetes</taxon>
        <taxon>Peduoviridae</taxon>
        <taxon>Maltschvirus</taxon>
        <taxon>Maltschvirus maltsch</taxon>
    </lineage>
</organism>
<accession>A0A6J5RUX0</accession>
<proteinExistence type="predicted"/>
<reference evidence="1" key="1">
    <citation type="submission" date="2020-05" db="EMBL/GenBank/DDBJ databases">
        <authorList>
            <person name="Chiriac C."/>
            <person name="Salcher M."/>
            <person name="Ghai R."/>
            <person name="Kavagutti S V."/>
        </authorList>
    </citation>
    <scope>NUCLEOTIDE SEQUENCE</scope>
</reference>
<evidence type="ECO:0000313" key="1">
    <source>
        <dbReference type="EMBL" id="CAB4197361.1"/>
    </source>
</evidence>
<dbReference type="EMBL" id="LR797260">
    <property type="protein sequence ID" value="CAB4197361.1"/>
    <property type="molecule type" value="Genomic_DNA"/>
</dbReference>